<dbReference type="AlphaFoldDB" id="A0A8J3TDP4"/>
<keyword evidence="2" id="KW-1185">Reference proteome</keyword>
<evidence type="ECO:0000313" key="2">
    <source>
        <dbReference type="Proteomes" id="UP000599074"/>
    </source>
</evidence>
<proteinExistence type="predicted"/>
<name>A0A8J3TDP4_9ACTN</name>
<reference evidence="1" key="1">
    <citation type="submission" date="2021-01" db="EMBL/GenBank/DDBJ databases">
        <title>Whole genome shotgun sequence of Planosporangium mesophilum NBRC 109066.</title>
        <authorList>
            <person name="Komaki H."/>
            <person name="Tamura T."/>
        </authorList>
    </citation>
    <scope>NUCLEOTIDE SEQUENCE</scope>
    <source>
        <strain evidence="1">NBRC 109066</strain>
    </source>
</reference>
<dbReference type="RefSeq" id="WP_168115541.1">
    <property type="nucleotide sequence ID" value="NZ_BOON01000022.1"/>
</dbReference>
<organism evidence="1 2">
    <name type="scientific">Planosporangium mesophilum</name>
    <dbReference type="NCBI Taxonomy" id="689768"/>
    <lineage>
        <taxon>Bacteria</taxon>
        <taxon>Bacillati</taxon>
        <taxon>Actinomycetota</taxon>
        <taxon>Actinomycetes</taxon>
        <taxon>Micromonosporales</taxon>
        <taxon>Micromonosporaceae</taxon>
        <taxon>Planosporangium</taxon>
    </lineage>
</organism>
<protein>
    <submittedName>
        <fullName evidence="1">Uncharacterized protein</fullName>
    </submittedName>
</protein>
<sequence>MSIDLVTHPSGADAVAYGFSRPTVDDVRTTVYRVYTGGAQGAWTELLQRAGLTGQENDSAAVERLVATAAASDDPVMVMCGQAHAIRLATHRRLVAVRDLVTAAAA</sequence>
<gene>
    <name evidence="1" type="ORF">Pme01_25160</name>
</gene>
<dbReference type="Proteomes" id="UP000599074">
    <property type="component" value="Unassembled WGS sequence"/>
</dbReference>
<comment type="caution">
    <text evidence="1">The sequence shown here is derived from an EMBL/GenBank/DDBJ whole genome shotgun (WGS) entry which is preliminary data.</text>
</comment>
<dbReference type="EMBL" id="BOON01000022">
    <property type="protein sequence ID" value="GII22919.1"/>
    <property type="molecule type" value="Genomic_DNA"/>
</dbReference>
<evidence type="ECO:0000313" key="1">
    <source>
        <dbReference type="EMBL" id="GII22919.1"/>
    </source>
</evidence>
<accession>A0A8J3TDP4</accession>